<accession>A0A2X2CQX5</accession>
<dbReference type="PIRSF" id="PIRSF039090">
    <property type="entry name" value="Flis"/>
    <property type="match status" value="1"/>
</dbReference>
<dbReference type="GO" id="GO:0005829">
    <property type="term" value="C:cytosol"/>
    <property type="evidence" value="ECO:0007669"/>
    <property type="project" value="UniProtKB-SubCell"/>
</dbReference>
<reference evidence="8 9" key="1">
    <citation type="submission" date="2018-06" db="EMBL/GenBank/DDBJ databases">
        <authorList>
            <consortium name="Pathogen Informatics"/>
            <person name="Doyle S."/>
        </authorList>
    </citation>
    <scope>NUCLEOTIDE SEQUENCE [LARGE SCALE GENOMIC DNA]</scope>
    <source>
        <strain evidence="8 9">NCTC11842</strain>
    </source>
</reference>
<name>A0A2X2CQX5_PSELU</name>
<dbReference type="CDD" id="cd16098">
    <property type="entry name" value="FliS"/>
    <property type="match status" value="1"/>
</dbReference>
<gene>
    <name evidence="8" type="primary">fliS</name>
    <name evidence="7" type="ORF">IRZ65_07135</name>
    <name evidence="8" type="ORF">NCTC11842_03023</name>
</gene>
<dbReference type="RefSeq" id="WP_010797890.1">
    <property type="nucleotide sequence ID" value="NZ_CP053063.1"/>
</dbReference>
<keyword evidence="3 6" id="KW-0963">Cytoplasm</keyword>
<keyword evidence="4 6" id="KW-1005">Bacterial flagellum biogenesis</keyword>
<evidence type="ECO:0000256" key="5">
    <source>
        <dbReference type="ARBA" id="ARBA00023186"/>
    </source>
</evidence>
<evidence type="ECO:0000313" key="8">
    <source>
        <dbReference type="EMBL" id="SPZ09453.1"/>
    </source>
</evidence>
<keyword evidence="5" id="KW-0143">Chaperone</keyword>
<dbReference type="Proteomes" id="UP000626180">
    <property type="component" value="Unassembled WGS sequence"/>
</dbReference>
<evidence type="ECO:0000256" key="4">
    <source>
        <dbReference type="ARBA" id="ARBA00022795"/>
    </source>
</evidence>
<comment type="subcellular location">
    <subcellularLocation>
        <location evidence="1 6">Cytoplasm</location>
        <location evidence="1 6">Cytosol</location>
    </subcellularLocation>
</comment>
<evidence type="ECO:0000256" key="3">
    <source>
        <dbReference type="ARBA" id="ARBA00022490"/>
    </source>
</evidence>
<keyword evidence="8" id="KW-0282">Flagellum</keyword>
<evidence type="ECO:0000313" key="7">
    <source>
        <dbReference type="EMBL" id="MBF8640451.1"/>
    </source>
</evidence>
<evidence type="ECO:0000256" key="1">
    <source>
        <dbReference type="ARBA" id="ARBA00004514"/>
    </source>
</evidence>
<dbReference type="GO" id="GO:0044780">
    <property type="term" value="P:bacterial-type flagellum assembly"/>
    <property type="evidence" value="ECO:0007669"/>
    <property type="project" value="InterPro"/>
</dbReference>
<dbReference type="InterPro" id="IPR003713">
    <property type="entry name" value="FliS"/>
</dbReference>
<dbReference type="Proteomes" id="UP000250443">
    <property type="component" value="Unassembled WGS sequence"/>
</dbReference>
<proteinExistence type="inferred from homology"/>
<dbReference type="Pfam" id="PF02561">
    <property type="entry name" value="FliS"/>
    <property type="match status" value="1"/>
</dbReference>
<evidence type="ECO:0000256" key="2">
    <source>
        <dbReference type="ARBA" id="ARBA00008787"/>
    </source>
</evidence>
<keyword evidence="8" id="KW-0969">Cilium</keyword>
<comment type="similarity">
    <text evidence="2 6">Belongs to the FliS family.</text>
</comment>
<dbReference type="GO" id="GO:0071973">
    <property type="term" value="P:bacterial-type flagellum-dependent cell motility"/>
    <property type="evidence" value="ECO:0007669"/>
    <property type="project" value="TreeGrafter"/>
</dbReference>
<evidence type="ECO:0000313" key="10">
    <source>
        <dbReference type="Proteomes" id="UP000626180"/>
    </source>
</evidence>
<organism evidence="8 9">
    <name type="scientific">Pseudomonas luteola</name>
    <dbReference type="NCBI Taxonomy" id="47886"/>
    <lineage>
        <taxon>Bacteria</taxon>
        <taxon>Pseudomonadati</taxon>
        <taxon>Pseudomonadota</taxon>
        <taxon>Gammaproteobacteria</taxon>
        <taxon>Pseudomonadales</taxon>
        <taxon>Pseudomonadaceae</taxon>
        <taxon>Pseudomonas</taxon>
    </lineage>
</organism>
<evidence type="ECO:0000313" key="9">
    <source>
        <dbReference type="Proteomes" id="UP000250443"/>
    </source>
</evidence>
<keyword evidence="10" id="KW-1185">Reference proteome</keyword>
<dbReference type="SUPFAM" id="SSF101116">
    <property type="entry name" value="Flagellar export chaperone FliS"/>
    <property type="match status" value="1"/>
</dbReference>
<dbReference type="NCBIfam" id="TIGR00208">
    <property type="entry name" value="fliS"/>
    <property type="match status" value="1"/>
</dbReference>
<dbReference type="PANTHER" id="PTHR34773:SF1">
    <property type="entry name" value="FLAGELLAR SECRETION CHAPERONE FLIS"/>
    <property type="match status" value="1"/>
</dbReference>
<evidence type="ECO:0000256" key="6">
    <source>
        <dbReference type="PIRNR" id="PIRNR039090"/>
    </source>
</evidence>
<reference evidence="7 10" key="2">
    <citation type="submission" date="2020-10" db="EMBL/GenBank/DDBJ databases">
        <title>Genome sequences of Pseudomonas isolates.</title>
        <authorList>
            <person name="Wessels L."/>
            <person name="Reich F."/>
            <person name="Hammerl J."/>
        </authorList>
    </citation>
    <scope>NUCLEOTIDE SEQUENCE [LARGE SCALE GENOMIC DNA]</scope>
    <source>
        <strain evidence="7 10">20-MO00624-0</strain>
    </source>
</reference>
<dbReference type="AlphaFoldDB" id="A0A2X2CQX5"/>
<protein>
    <recommendedName>
        <fullName evidence="6">Flagellar secretion chaperone FliS</fullName>
    </recommendedName>
</protein>
<dbReference type="EMBL" id="UAUF01000013">
    <property type="protein sequence ID" value="SPZ09453.1"/>
    <property type="molecule type" value="Genomic_DNA"/>
</dbReference>
<keyword evidence="8" id="KW-0966">Cell projection</keyword>
<dbReference type="InterPro" id="IPR036584">
    <property type="entry name" value="FliS_sf"/>
</dbReference>
<dbReference type="EMBL" id="JADMCD010000003">
    <property type="protein sequence ID" value="MBF8640451.1"/>
    <property type="molecule type" value="Genomic_DNA"/>
</dbReference>
<dbReference type="PANTHER" id="PTHR34773">
    <property type="entry name" value="FLAGELLAR SECRETION CHAPERONE FLIS"/>
    <property type="match status" value="1"/>
</dbReference>
<dbReference type="Gene3D" id="1.20.120.340">
    <property type="entry name" value="Flagellar protein FliS"/>
    <property type="match status" value="1"/>
</dbReference>
<sequence length="128" mass="14090">MYAKSAMRHYQQVNTHAQVLEASPHRLVQLLMETGLTRLAQAKGAMARGQVAEKGVLIGKAIDIIGGLREALDPEKGGKIALNLNDLYVYMTQRLIEANQHNDETKIDEVAKLLRTVKEGWDGIAPTA</sequence>